<sequence>MVTVTILFLLVISTNGAPIDAKKQIENQFGSIQGCVGSEEEMKLLIQGSPEVLKSSTVLLKTGNYIIQAAHFENDRIIGSIEFKSPSGVMEMSVEMNPEPRSSSGWTMSIKTIEDKKSRVPRFADDDCEWWGCIDG</sequence>
<name>A0A1I7UFF3_9PELO</name>
<dbReference type="WBParaSite" id="Csp11.Scaffold629.g8776.t1">
    <property type="protein sequence ID" value="Csp11.Scaffold629.g8776.t1"/>
    <property type="gene ID" value="Csp11.Scaffold629.g8776"/>
</dbReference>
<accession>A0A1I7UFF3</accession>
<evidence type="ECO:0000313" key="2">
    <source>
        <dbReference type="Proteomes" id="UP000095282"/>
    </source>
</evidence>
<dbReference type="Proteomes" id="UP000095282">
    <property type="component" value="Unplaced"/>
</dbReference>
<feature type="chain" id="PRO_5009308918" evidence="1">
    <location>
        <begin position="17"/>
        <end position="136"/>
    </location>
</feature>
<keyword evidence="2" id="KW-1185">Reference proteome</keyword>
<protein>
    <submittedName>
        <fullName evidence="3">DsbC domain-containing protein</fullName>
    </submittedName>
</protein>
<reference evidence="3" key="1">
    <citation type="submission" date="2016-11" db="UniProtKB">
        <authorList>
            <consortium name="WormBaseParasite"/>
        </authorList>
    </citation>
    <scope>IDENTIFICATION</scope>
</reference>
<keyword evidence="1" id="KW-0732">Signal</keyword>
<evidence type="ECO:0000313" key="3">
    <source>
        <dbReference type="WBParaSite" id="Csp11.Scaffold629.g8776.t1"/>
    </source>
</evidence>
<organism evidence="2 3">
    <name type="scientific">Caenorhabditis tropicalis</name>
    <dbReference type="NCBI Taxonomy" id="1561998"/>
    <lineage>
        <taxon>Eukaryota</taxon>
        <taxon>Metazoa</taxon>
        <taxon>Ecdysozoa</taxon>
        <taxon>Nematoda</taxon>
        <taxon>Chromadorea</taxon>
        <taxon>Rhabditida</taxon>
        <taxon>Rhabditina</taxon>
        <taxon>Rhabditomorpha</taxon>
        <taxon>Rhabditoidea</taxon>
        <taxon>Rhabditidae</taxon>
        <taxon>Peloderinae</taxon>
        <taxon>Caenorhabditis</taxon>
    </lineage>
</organism>
<feature type="signal peptide" evidence="1">
    <location>
        <begin position="1"/>
        <end position="16"/>
    </location>
</feature>
<evidence type="ECO:0000256" key="1">
    <source>
        <dbReference type="SAM" id="SignalP"/>
    </source>
</evidence>
<proteinExistence type="predicted"/>
<dbReference type="AlphaFoldDB" id="A0A1I7UFF3"/>